<dbReference type="InterPro" id="IPR018797">
    <property type="entry name" value="FAM98"/>
</dbReference>
<reference evidence="4" key="1">
    <citation type="submission" date="2022-11" db="UniProtKB">
        <authorList>
            <consortium name="WormBaseParasite"/>
        </authorList>
    </citation>
    <scope>IDENTIFICATION</scope>
</reference>
<name>A0A915DX54_9BILA</name>
<accession>A0A915DX54</accession>
<feature type="compositionally biased region" description="Basic and acidic residues" evidence="2">
    <location>
        <begin position="165"/>
        <end position="175"/>
    </location>
</feature>
<proteinExistence type="inferred from homology"/>
<evidence type="ECO:0000256" key="2">
    <source>
        <dbReference type="SAM" id="MobiDB-lite"/>
    </source>
</evidence>
<dbReference type="PANTHER" id="PTHR31353:SF1">
    <property type="entry name" value="PROTEIN FAM98B"/>
    <property type="match status" value="1"/>
</dbReference>
<dbReference type="Pfam" id="PF10239">
    <property type="entry name" value="DUF2465"/>
    <property type="match status" value="1"/>
</dbReference>
<protein>
    <submittedName>
        <fullName evidence="4">Protein FAM98A</fullName>
    </submittedName>
</protein>
<dbReference type="GO" id="GO:0072669">
    <property type="term" value="C:tRNA-splicing ligase complex"/>
    <property type="evidence" value="ECO:0007669"/>
    <property type="project" value="TreeGrafter"/>
</dbReference>
<organism evidence="3 4">
    <name type="scientific">Ditylenchus dipsaci</name>
    <dbReference type="NCBI Taxonomy" id="166011"/>
    <lineage>
        <taxon>Eukaryota</taxon>
        <taxon>Metazoa</taxon>
        <taxon>Ecdysozoa</taxon>
        <taxon>Nematoda</taxon>
        <taxon>Chromadorea</taxon>
        <taxon>Rhabditida</taxon>
        <taxon>Tylenchina</taxon>
        <taxon>Tylenchomorpha</taxon>
        <taxon>Sphaerularioidea</taxon>
        <taxon>Anguinidae</taxon>
        <taxon>Anguininae</taxon>
        <taxon>Ditylenchus</taxon>
    </lineage>
</organism>
<evidence type="ECO:0000256" key="1">
    <source>
        <dbReference type="ARBA" id="ARBA00007218"/>
    </source>
</evidence>
<dbReference type="AlphaFoldDB" id="A0A915DX54"/>
<keyword evidence="3" id="KW-1185">Reference proteome</keyword>
<dbReference type="WBParaSite" id="jg24405">
    <property type="protein sequence ID" value="jg24405"/>
    <property type="gene ID" value="jg24405"/>
</dbReference>
<evidence type="ECO:0000313" key="3">
    <source>
        <dbReference type="Proteomes" id="UP000887574"/>
    </source>
</evidence>
<evidence type="ECO:0000313" key="4">
    <source>
        <dbReference type="WBParaSite" id="jg24405"/>
    </source>
</evidence>
<comment type="similarity">
    <text evidence="1">Belongs to the FAM98 family.</text>
</comment>
<feature type="compositionally biased region" description="Gly residues" evidence="2">
    <location>
        <begin position="202"/>
        <end position="215"/>
    </location>
</feature>
<dbReference type="Proteomes" id="UP000887574">
    <property type="component" value="Unplaced"/>
</dbReference>
<sequence>MEESLLSIAKTVGLPEVDHGEMDDSTTKCQKLLDDLKQTIQTQLLASKQKPPRPVFQHQLNEAEWKMVDEYAEMLNLEFAQRAQLMVKRLEVTFESFFWSDRVKKLEEKIMEVYQPAKEAMVSPQGVFAEDVLSATTDILCVEKATSKSRQSTSNPIISYLVKQQPRDRGGRTAEMKVPQAEVSSWQQRSREACQSQASGSQGRGGGGRGGGWHGGRVAEANMVAEVEEVNRVAEVVVKVEVAVGR</sequence>
<dbReference type="PANTHER" id="PTHR31353">
    <property type="entry name" value="FAM98"/>
    <property type="match status" value="1"/>
</dbReference>
<feature type="region of interest" description="Disordered" evidence="2">
    <location>
        <begin position="164"/>
        <end position="215"/>
    </location>
</feature>